<keyword evidence="1" id="KW-1133">Transmembrane helix</keyword>
<comment type="caution">
    <text evidence="2">The sequence shown here is derived from an EMBL/GenBank/DDBJ whole genome shotgun (WGS) entry which is preliminary data.</text>
</comment>
<gene>
    <name evidence="2" type="ORF">EW026_g5740</name>
</gene>
<reference evidence="2 3" key="1">
    <citation type="submission" date="2019-02" db="EMBL/GenBank/DDBJ databases">
        <title>Genome sequencing of the rare red list fungi Phlebia centrifuga.</title>
        <authorList>
            <person name="Buettner E."/>
            <person name="Kellner H."/>
        </authorList>
    </citation>
    <scope>NUCLEOTIDE SEQUENCE [LARGE SCALE GENOMIC DNA]</scope>
    <source>
        <strain evidence="2 3">DSM 108282</strain>
    </source>
</reference>
<evidence type="ECO:0000256" key="1">
    <source>
        <dbReference type="SAM" id="Phobius"/>
    </source>
</evidence>
<name>A0A4V3X9Y7_9APHY</name>
<dbReference type="EMBL" id="SGPJ01000270">
    <property type="protein sequence ID" value="THG96012.1"/>
    <property type="molecule type" value="Genomic_DNA"/>
</dbReference>
<protein>
    <submittedName>
        <fullName evidence="2">Uncharacterized protein</fullName>
    </submittedName>
</protein>
<keyword evidence="3" id="KW-1185">Reference proteome</keyword>
<accession>A0A4V3X9Y7</accession>
<organism evidence="2 3">
    <name type="scientific">Hermanssonia centrifuga</name>
    <dbReference type="NCBI Taxonomy" id="98765"/>
    <lineage>
        <taxon>Eukaryota</taxon>
        <taxon>Fungi</taxon>
        <taxon>Dikarya</taxon>
        <taxon>Basidiomycota</taxon>
        <taxon>Agaricomycotina</taxon>
        <taxon>Agaricomycetes</taxon>
        <taxon>Polyporales</taxon>
        <taxon>Meruliaceae</taxon>
        <taxon>Hermanssonia</taxon>
    </lineage>
</organism>
<keyword evidence="1" id="KW-0472">Membrane</keyword>
<dbReference type="Proteomes" id="UP000309038">
    <property type="component" value="Unassembled WGS sequence"/>
</dbReference>
<evidence type="ECO:0000313" key="2">
    <source>
        <dbReference type="EMBL" id="THG96012.1"/>
    </source>
</evidence>
<sequence>MAHSVQLVKARPAYDANPELRHMYKSMIGTLLYLMLSTCPDIFFAITKLSQFMSNLTSEHMAAVKHIFRYLN</sequence>
<feature type="transmembrane region" description="Helical" evidence="1">
    <location>
        <begin position="27"/>
        <end position="46"/>
    </location>
</feature>
<evidence type="ECO:0000313" key="3">
    <source>
        <dbReference type="Proteomes" id="UP000309038"/>
    </source>
</evidence>
<keyword evidence="1" id="KW-0812">Transmembrane</keyword>
<proteinExistence type="predicted"/>
<dbReference type="PANTHER" id="PTHR11439">
    <property type="entry name" value="GAG-POL-RELATED RETROTRANSPOSON"/>
    <property type="match status" value="1"/>
</dbReference>
<dbReference type="PANTHER" id="PTHR11439:SF483">
    <property type="entry name" value="PEPTIDE SYNTHASE GLIP-LIKE, PUTATIVE (AFU_ORTHOLOGUE AFUA_3G12920)-RELATED"/>
    <property type="match status" value="1"/>
</dbReference>
<dbReference type="AlphaFoldDB" id="A0A4V3X9Y7"/>